<dbReference type="AlphaFoldDB" id="A0A4Z2IDY6"/>
<feature type="region of interest" description="Disordered" evidence="1">
    <location>
        <begin position="1"/>
        <end position="34"/>
    </location>
</feature>
<proteinExistence type="predicted"/>
<evidence type="ECO:0000256" key="1">
    <source>
        <dbReference type="SAM" id="MobiDB-lite"/>
    </source>
</evidence>
<gene>
    <name evidence="2" type="ORF">EYF80_014623</name>
</gene>
<reference evidence="2 3" key="1">
    <citation type="submission" date="2019-03" db="EMBL/GenBank/DDBJ databases">
        <title>First draft genome of Liparis tanakae, snailfish: a comprehensive survey of snailfish specific genes.</title>
        <authorList>
            <person name="Kim W."/>
            <person name="Song I."/>
            <person name="Jeong J.-H."/>
            <person name="Kim D."/>
            <person name="Kim S."/>
            <person name="Ryu S."/>
            <person name="Song J.Y."/>
            <person name="Lee S.K."/>
        </authorList>
    </citation>
    <scope>NUCLEOTIDE SEQUENCE [LARGE SCALE GENOMIC DNA]</scope>
    <source>
        <tissue evidence="2">Muscle</tissue>
    </source>
</reference>
<name>A0A4Z2IDY6_9TELE</name>
<feature type="region of interest" description="Disordered" evidence="1">
    <location>
        <begin position="66"/>
        <end position="85"/>
    </location>
</feature>
<dbReference type="EMBL" id="SRLO01000106">
    <property type="protein sequence ID" value="TNN75213.1"/>
    <property type="molecule type" value="Genomic_DNA"/>
</dbReference>
<keyword evidence="3" id="KW-1185">Reference proteome</keyword>
<evidence type="ECO:0000313" key="3">
    <source>
        <dbReference type="Proteomes" id="UP000314294"/>
    </source>
</evidence>
<organism evidence="2 3">
    <name type="scientific">Liparis tanakae</name>
    <name type="common">Tanaka's snailfish</name>
    <dbReference type="NCBI Taxonomy" id="230148"/>
    <lineage>
        <taxon>Eukaryota</taxon>
        <taxon>Metazoa</taxon>
        <taxon>Chordata</taxon>
        <taxon>Craniata</taxon>
        <taxon>Vertebrata</taxon>
        <taxon>Euteleostomi</taxon>
        <taxon>Actinopterygii</taxon>
        <taxon>Neopterygii</taxon>
        <taxon>Teleostei</taxon>
        <taxon>Neoteleostei</taxon>
        <taxon>Acanthomorphata</taxon>
        <taxon>Eupercaria</taxon>
        <taxon>Perciformes</taxon>
        <taxon>Cottioidei</taxon>
        <taxon>Cottales</taxon>
        <taxon>Liparidae</taxon>
        <taxon>Liparis</taxon>
    </lineage>
</organism>
<comment type="caution">
    <text evidence="2">The sequence shown here is derived from an EMBL/GenBank/DDBJ whole genome shotgun (WGS) entry which is preliminary data.</text>
</comment>
<accession>A0A4Z2IDY6</accession>
<protein>
    <submittedName>
        <fullName evidence="2">Uncharacterized protein</fullName>
    </submittedName>
</protein>
<sequence length="116" mass="12647">MRPSIRGEYICKQSKDGGDGHIIGRPRRNSPPNALHASQLQLRITARRNGGVDVRECTGVHTQAVRRPGLRASRPSPGPSPGSASRVRIKRVNFQTFPVILELLARAHLKANAGNN</sequence>
<evidence type="ECO:0000313" key="2">
    <source>
        <dbReference type="EMBL" id="TNN75213.1"/>
    </source>
</evidence>
<dbReference type="Proteomes" id="UP000314294">
    <property type="component" value="Unassembled WGS sequence"/>
</dbReference>